<evidence type="ECO:0000259" key="2">
    <source>
        <dbReference type="Pfam" id="PF08543"/>
    </source>
</evidence>
<dbReference type="PANTHER" id="PTHR20858">
    <property type="entry name" value="PHOSPHOMETHYLPYRIMIDINE KINASE"/>
    <property type="match status" value="1"/>
</dbReference>
<keyword evidence="3" id="KW-0418">Kinase</keyword>
<dbReference type="InterPro" id="IPR029056">
    <property type="entry name" value="Ribokinase-like"/>
</dbReference>
<evidence type="ECO:0000256" key="1">
    <source>
        <dbReference type="ARBA" id="ARBA00022977"/>
    </source>
</evidence>
<keyword evidence="4" id="KW-1185">Reference proteome</keyword>
<dbReference type="EMBL" id="AZFQ01000034">
    <property type="protein sequence ID" value="KRL99002.1"/>
    <property type="molecule type" value="Genomic_DNA"/>
</dbReference>
<dbReference type="STRING" id="1423801.FD50_GL000270"/>
<evidence type="ECO:0000313" key="4">
    <source>
        <dbReference type="Proteomes" id="UP000051166"/>
    </source>
</evidence>
<dbReference type="GO" id="GO:0009228">
    <property type="term" value="P:thiamine biosynthetic process"/>
    <property type="evidence" value="ECO:0007669"/>
    <property type="project" value="UniProtKB-KW"/>
</dbReference>
<dbReference type="Gene3D" id="3.40.1190.20">
    <property type="match status" value="1"/>
</dbReference>
<dbReference type="GO" id="GO:0008902">
    <property type="term" value="F:hydroxymethylpyrimidine kinase activity"/>
    <property type="evidence" value="ECO:0007669"/>
    <property type="project" value="TreeGrafter"/>
</dbReference>
<accession>A0A0R1V588</accession>
<dbReference type="PANTHER" id="PTHR20858:SF17">
    <property type="entry name" value="HYDROXYMETHYLPYRIMIDINE_PHOSPHOMETHYLPYRIMIDINE KINASE THI20-RELATED"/>
    <property type="match status" value="1"/>
</dbReference>
<feature type="domain" description="Pyridoxamine kinase/Phosphomethylpyrimidine kinase" evidence="2">
    <location>
        <begin position="69"/>
        <end position="263"/>
    </location>
</feature>
<dbReference type="Proteomes" id="UP000051166">
    <property type="component" value="Unassembled WGS sequence"/>
</dbReference>
<dbReference type="GO" id="GO:0005829">
    <property type="term" value="C:cytosol"/>
    <property type="evidence" value="ECO:0007669"/>
    <property type="project" value="TreeGrafter"/>
</dbReference>
<comment type="caution">
    <text evidence="3">The sequence shown here is derived from an EMBL/GenBank/DDBJ whole genome shotgun (WGS) entry which is preliminary data.</text>
</comment>
<sequence length="287" mass="31385">MTGGLKKMGETEKGYLVVAEDLSALGGLSTTAAYPILAAQDVPVALLPTGIMSTQSEGFGVPVKLATASWIAATLKHWQDQHVPLHGALLGYIDSEEVSKILHAFLTKVPLKLVIIDPVLADEGLFYPELTANQVHRTIKLLRHADFSTPNVTEACFLTGERYLEKPTVMQQKQLLQKIQLLMKPTGRAVITGIRTDDRIGCAWLENGEVKHFFLPQMKGHFYGSGDAFAAVLTGQLWNGASLTQAVCTATQVTYNALQQVVHAKSPRQYGLKIAPLIRELLTKKQK</sequence>
<proteinExistence type="predicted"/>
<dbReference type="SUPFAM" id="SSF53613">
    <property type="entry name" value="Ribokinase-like"/>
    <property type="match status" value="1"/>
</dbReference>
<evidence type="ECO:0000313" key="3">
    <source>
        <dbReference type="EMBL" id="KRL99002.1"/>
    </source>
</evidence>
<keyword evidence="1" id="KW-0784">Thiamine biosynthesis</keyword>
<organism evidence="3 4">
    <name type="scientific">Liquorilactobacillus satsumensis DSM 16230 = JCM 12392</name>
    <dbReference type="NCBI Taxonomy" id="1423801"/>
    <lineage>
        <taxon>Bacteria</taxon>
        <taxon>Bacillati</taxon>
        <taxon>Bacillota</taxon>
        <taxon>Bacilli</taxon>
        <taxon>Lactobacillales</taxon>
        <taxon>Lactobacillaceae</taxon>
        <taxon>Liquorilactobacillus</taxon>
    </lineage>
</organism>
<protein>
    <submittedName>
        <fullName evidence="3">Pyridoxal kinase</fullName>
    </submittedName>
</protein>
<gene>
    <name evidence="3" type="ORF">FD50_GL000270</name>
</gene>
<dbReference type="GO" id="GO:0008972">
    <property type="term" value="F:phosphomethylpyrimidine kinase activity"/>
    <property type="evidence" value="ECO:0007669"/>
    <property type="project" value="TreeGrafter"/>
</dbReference>
<reference evidence="3 4" key="1">
    <citation type="journal article" date="2015" name="Genome Announc.">
        <title>Expanding the biotechnology potential of lactobacilli through comparative genomics of 213 strains and associated genera.</title>
        <authorList>
            <person name="Sun Z."/>
            <person name="Harris H.M."/>
            <person name="McCann A."/>
            <person name="Guo C."/>
            <person name="Argimon S."/>
            <person name="Zhang W."/>
            <person name="Yang X."/>
            <person name="Jeffery I.B."/>
            <person name="Cooney J.C."/>
            <person name="Kagawa T.F."/>
            <person name="Liu W."/>
            <person name="Song Y."/>
            <person name="Salvetti E."/>
            <person name="Wrobel A."/>
            <person name="Rasinkangas P."/>
            <person name="Parkhill J."/>
            <person name="Rea M.C."/>
            <person name="O'Sullivan O."/>
            <person name="Ritari J."/>
            <person name="Douillard F.P."/>
            <person name="Paul Ross R."/>
            <person name="Yang R."/>
            <person name="Briner A.E."/>
            <person name="Felis G.E."/>
            <person name="de Vos W.M."/>
            <person name="Barrangou R."/>
            <person name="Klaenhammer T.R."/>
            <person name="Caufield P.W."/>
            <person name="Cui Y."/>
            <person name="Zhang H."/>
            <person name="O'Toole P.W."/>
        </authorList>
    </citation>
    <scope>NUCLEOTIDE SEQUENCE [LARGE SCALE GENOMIC DNA]</scope>
    <source>
        <strain evidence="3 4">DSM 16230</strain>
    </source>
</reference>
<dbReference type="AlphaFoldDB" id="A0A0R1V588"/>
<dbReference type="InterPro" id="IPR013749">
    <property type="entry name" value="PM/HMP-P_kinase-1"/>
</dbReference>
<dbReference type="PATRIC" id="fig|1423801.4.peg.276"/>
<dbReference type="Pfam" id="PF08543">
    <property type="entry name" value="Phos_pyr_kin"/>
    <property type="match status" value="1"/>
</dbReference>
<keyword evidence="3" id="KW-0808">Transferase</keyword>
<name>A0A0R1V588_9LACO</name>